<feature type="region of interest" description="Disordered" evidence="2">
    <location>
        <begin position="925"/>
        <end position="967"/>
    </location>
</feature>
<feature type="compositionally biased region" description="Acidic residues" evidence="2">
    <location>
        <begin position="797"/>
        <end position="826"/>
    </location>
</feature>
<dbReference type="Proteomes" id="UP000001450">
    <property type="component" value="Chromosome 1"/>
</dbReference>
<keyword evidence="1" id="KW-0175">Coiled coil</keyword>
<dbReference type="VEuPathDB" id="PlasmoDB:PF3D7_0100100"/>
<dbReference type="Pfam" id="PF05424">
    <property type="entry name" value="Duffy_binding"/>
    <property type="match status" value="2"/>
</dbReference>
<dbReference type="Pfam" id="PF15445">
    <property type="entry name" value="ATS"/>
    <property type="match status" value="1"/>
</dbReference>
<feature type="region of interest" description="Disordered" evidence="2">
    <location>
        <begin position="754"/>
        <end position="853"/>
    </location>
</feature>
<dbReference type="PaxDb" id="5833-PFA0005w"/>
<dbReference type="GO" id="GO:0098609">
    <property type="term" value="P:cell-cell adhesion"/>
    <property type="evidence" value="ECO:0000304"/>
    <property type="project" value="GeneDB"/>
</dbReference>
<dbReference type="OMA" id="NDATECK"/>
<dbReference type="GO" id="GO:0046789">
    <property type="term" value="F:host cell surface receptor binding"/>
    <property type="evidence" value="ECO:0007669"/>
    <property type="project" value="InterPro"/>
</dbReference>
<dbReference type="KEGG" id="pfa:PF3D7_0100100"/>
<dbReference type="FunFam" id="1.20.1310.20:FF:000001">
    <property type="entry name" value="Erythrocyte membrane protein 1, PfEMP1"/>
    <property type="match status" value="1"/>
</dbReference>
<sequence length="2163" mass="245807">MVTQSSGGGAAGSSGEEDAKHVLDEFGQQVYNEKVEKYANSKIYKEALKGDLSQASILSELAGTYKPCALEYEYYKHTNGGGKGKRYPCTELGEKVEPRFSDTLGGQCTNKKIEGNKYIKGKDVGACAPYRRLHLCSHNLESIQTNNYNSGNAKHNLLVDVCMAAKYEGDSIKNYYPKYQRTYPDTNSQLCTVLARSFADIGDIVRGKDLYLGNPQESTQRIILENNLKDIFAKIHSDVMSTSGSNGRALQKRYKDTDNYYELREDWWALNRDQVWKAITCNAGGGNRYFRQTCGSGEWAKDKCRCKDDKVPTYFDYVPQYLRWFEEWAEDFCRLRKHKLKDAKNKCRGDSGNDRYCDLNRYDCTQTIRGNEHFVEKDDCKGCQYSCAHFVNWIDNQKLEFEKQKEKYTKEIKKKHPTTIIIKTANRKTTINNLYVKEFYKKLQEKYGDVENFLQKLNEEQICKNQPYNDESSIDINFKSIKDIDIFSHTEYCQACPWCGAKRKGKGWEPKEKTCGKTKTYDPKKTTNIPILTPYISQQSILKKYNKFCNGNGGNGAPATATGGGQIKNWQCHYEGDNNDNCVEGEWKEFKEGKNVMSYNAFFWKWVHDMLIDSMQWRNEHGNCINKDNDNTCKNSCKRPCECFKRWVDQKKKNEWEAIKDHFKKQNIAAETQCDPGVTLQWVLILDFLKDESTEDKENKVSAEEAKEIKHLRQMLQQAGVDDPAAFARPCTEDGVAEQDTIMDKLLNREENDATECKKCDKPPPAPTAGDRGPGARADPHDVQQPRPPGSGPGTDANDEDDDDDDDDDDEEDGEAKEEEEDEEKQEDVHQEEKAKKEEPQKEEVARTPKDDVNVCNIVNNVFTDGSSLQAACSLKYGKNAPTSWKCVTPSGNTSDTTVKSGDTTGGSICVPPRRRRLYVTPLTRLTGGDSTTQASQASEVQTQARGSNTDKSPGSSEAAQGDGVSKDPQKALLKAFVESAAVETFFLWDRYKKIKEKEKKEKKKTYEQIYESTDYDDEEKDPQEELKKGIIPDEFKRQMFYTLGDYKDILYSGDTVNGGNEDKIKKAINNYFQKIREQSSSDNNPSPRSVKTPSTSDKDPQTWWNAHAPSIWNAMVCALTYDTNSGGEGKTTTITQDPNLKTALWDENGKKPLKTKYQYDSVTIGASGAKPQTKAKPTGGDTPLTQFVLRPTYFRYLEEWGQNFCKKRTEMLEKIKYECKVGQGRGGRKQKTPQCSCYGENCDDQLDDNPSTDADLKCPGCGRECRKYKKWIEKKKEEFTKQSNVYEEQKTKCQKESKSAKGNNHGNEFCGTQGTCDTAGDFLNRLKSGPCKKENGKDNQEDEINFKDEDKTFGHENYCAPCPVFKDICKKKDCRNASNNMCNGKDFITAEDIKIMDSSSEEVNMLVSDNDTNKFDGGLDACKDAHIFKGIKENKWSCGNVCGYNVCKPKKVNGEKGSGENNDQIITIRGLVTHWVQNFLDDYNKIRTKLKPCRNNGEVSKCIKDCVKKWVEKKTEEWPKIRDRYLEPYKSDDGYNKKSLVRSFMETLIPLMDLTNGKEKIQELNKFLRSYECNCADNSQQKGDTPKDIVECLLEKLEDKANKCKTQTSGTDCHPSTPLEDDDEPLEETEENTVEQPNICPTKQPQPEKEDGCEAAPTTAEETSPTATSEGTENQSPPPPPPAPAPAPAPAPEKSQPKEDKKVEPQPKPQPTNPPPNLFNNPAVIPALMSSTIMWSIGIGFAAFTYFLLKKKTKSSVGNLFQILQIPQNDYGIPTLKSKNRYIPYRSGTYKGKTYIYMEGDSSGDEKYAFMSDTTDVTSSESEYEELDINDIYVPHAPKYKTLIEVVLEPSGNNTTASGKNTPSDTQNDIPTSDTPPPITDNEWNTLKDEFISQYLQSEQPKDVPNDYKSGDIPLNTQPNTLYFNKPEEKPFITSIHDRDLYTGEQISYNIHMSTNTMDDPKYVSNNVYSGIDLINDALNGDYDIYDEILKRKENELFGTNHVKQTSIHSVAKLTNSDPIHNQLELFHKWLDRHRNMCEKWKNDNERLAKLKEEWENETHSGNTHPSDSNKTLNTDVSIQIDMDHEKRMKEFTNMDTILDDLKTYNEPYYDVQDDIYYDVNDHDASTVDSNNMDVPSRVQIEMDVNTKLVKEKYPIADVWDI</sequence>
<evidence type="ECO:0000256" key="1">
    <source>
        <dbReference type="SAM" id="Coils"/>
    </source>
</evidence>
<dbReference type="Gene3D" id="1.20.58.1930">
    <property type="match status" value="1"/>
</dbReference>
<dbReference type="FunFam" id="1.20.58.830:FF:000003">
    <property type="entry name" value="Erythrocyte membrane protein 1, PfEMP1"/>
    <property type="match status" value="1"/>
</dbReference>
<feature type="compositionally biased region" description="Polar residues" evidence="2">
    <location>
        <begin position="1081"/>
        <end position="1096"/>
    </location>
</feature>
<feature type="domain" description="Duffy-binding-like" evidence="3">
    <location>
        <begin position="602"/>
        <end position="762"/>
    </location>
</feature>
<evidence type="ECO:0000259" key="5">
    <source>
        <dbReference type="Pfam" id="PF15445"/>
    </source>
</evidence>
<dbReference type="Gene3D" id="1.20.58.830">
    <property type="match status" value="3"/>
</dbReference>
<evidence type="ECO:0000259" key="4">
    <source>
        <dbReference type="Pfam" id="PF05424"/>
    </source>
</evidence>
<feature type="domain" description="Plasmodium falciparum erythrocyte membrane protein 1 acidic terminal segment" evidence="5">
    <location>
        <begin position="1733"/>
        <end position="2163"/>
    </location>
</feature>
<dbReference type="GeneID" id="813139"/>
<dbReference type="InParanoid" id="Q9NFB6"/>
<dbReference type="FunFam" id="1.20.1310.20:FF:000022">
    <property type="entry name" value="Erythrocyte membrane protein 1, PfEMP1"/>
    <property type="match status" value="1"/>
</dbReference>
<reference evidence="10" key="1">
    <citation type="journal article" date="2002" name="Nature">
        <title>Genome sequence of the human malaria parasite Plasmodium falciparum.</title>
        <authorList>
            <person name="Gardner M.J."/>
            <person name="Hall N."/>
            <person name="Fung E."/>
            <person name="White O."/>
            <person name="Berriman M."/>
            <person name="Hyman R.W."/>
            <person name="Carlton J.M."/>
            <person name="Pain A."/>
            <person name="Nelson K.E."/>
            <person name="Bowman S."/>
            <person name="Paulsen I.T."/>
            <person name="James K."/>
            <person name="Eisen J.A."/>
            <person name="Rutherford K."/>
            <person name="Salzberg S.L."/>
            <person name="Craig A."/>
            <person name="Kyes S."/>
            <person name="Chan M.S."/>
            <person name="Nene V."/>
            <person name="Shallom S.J."/>
            <person name="Suh B."/>
            <person name="Peterson J."/>
            <person name="Angiuoli S."/>
            <person name="Pertea M."/>
            <person name="Allen J."/>
            <person name="Selengut J."/>
            <person name="Haft D."/>
            <person name="Mather M.W."/>
            <person name="Vaidya A.B."/>
            <person name="Martin D.M."/>
            <person name="Fairlamb A.H."/>
            <person name="Fraunholz M.J."/>
            <person name="Roos D.S."/>
            <person name="Ralph S.A."/>
            <person name="McFadden G.I."/>
            <person name="Cummings L.M."/>
            <person name="Subramanian G.M."/>
            <person name="Mungall C."/>
            <person name="Venter J.C."/>
            <person name="Carucci D.J."/>
            <person name="Hoffman S.L."/>
            <person name="Newbold C."/>
            <person name="Davis R.W."/>
            <person name="Fraser C.M."/>
            <person name="Barrell B."/>
        </authorList>
    </citation>
    <scope>NUCLEOTIDE SEQUENCE [LARGE SCALE GENOMIC DNA]</scope>
    <source>
        <strain evidence="10">Isolate 3D7</strain>
    </source>
</reference>
<dbReference type="GO" id="GO:0050839">
    <property type="term" value="F:cell adhesion molecule binding"/>
    <property type="evidence" value="ECO:0000304"/>
    <property type="project" value="GeneDB"/>
</dbReference>
<feature type="domain" description="Duffy-binding-like" evidence="8">
    <location>
        <begin position="327"/>
        <end position="491"/>
    </location>
</feature>
<feature type="compositionally biased region" description="Low complexity" evidence="2">
    <location>
        <begin position="1655"/>
        <end position="1674"/>
    </location>
</feature>
<dbReference type="RefSeq" id="XP_001350936.1">
    <property type="nucleotide sequence ID" value="XM_001350900.1"/>
</dbReference>
<feature type="compositionally biased region" description="Acidic residues" evidence="2">
    <location>
        <begin position="1620"/>
        <end position="1634"/>
    </location>
</feature>
<dbReference type="InterPro" id="IPR029210">
    <property type="entry name" value="PfEMP1_NTS"/>
</dbReference>
<dbReference type="Gene3D" id="1.20.1310.20">
    <property type="entry name" value="Duffy-antigen binding domain"/>
    <property type="match status" value="2"/>
</dbReference>
<dbReference type="FunFam" id="1.10.1900.40:FF:000001">
    <property type="entry name" value="Erythrocyte membrane protein 1"/>
    <property type="match status" value="1"/>
</dbReference>
<feature type="compositionally biased region" description="Polar residues" evidence="2">
    <location>
        <begin position="929"/>
        <end position="959"/>
    </location>
</feature>
<dbReference type="AlphaFoldDB" id="Q9NFB6"/>
<feature type="domain" description="Duffy-antigen binding" evidence="4">
    <location>
        <begin position="125"/>
        <end position="323"/>
    </location>
</feature>
<evidence type="ECO:0000313" key="10">
    <source>
        <dbReference type="Proteomes" id="UP000001450"/>
    </source>
</evidence>
<name>Q9NFB6_PLAF7</name>
<feature type="coiled-coil region" evidence="1">
    <location>
        <begin position="2032"/>
        <end position="2059"/>
    </location>
</feature>
<dbReference type="InterPro" id="IPR044932">
    <property type="entry name" value="PfEMP1_ATS_sf"/>
</dbReference>
<dbReference type="GO" id="GO:0020033">
    <property type="term" value="P:antigenic variation"/>
    <property type="evidence" value="ECO:0000304"/>
    <property type="project" value="GeneDB"/>
</dbReference>
<feature type="compositionally biased region" description="Basic and acidic residues" evidence="2">
    <location>
        <begin position="1696"/>
        <end position="1706"/>
    </location>
</feature>
<dbReference type="InterPro" id="IPR004258">
    <property type="entry name" value="DBL"/>
</dbReference>
<feature type="compositionally biased region" description="Polar residues" evidence="2">
    <location>
        <begin position="1852"/>
        <end position="1869"/>
    </location>
</feature>
<evidence type="ECO:0000259" key="3">
    <source>
        <dbReference type="Pfam" id="PF03011"/>
    </source>
</evidence>
<feature type="domain" description="Plasmodium falciparum erythrocyte membrane protein-1 N-terminal segment" evidence="6">
    <location>
        <begin position="18"/>
        <end position="56"/>
    </location>
</feature>
<feature type="compositionally biased region" description="Polar residues" evidence="2">
    <location>
        <begin position="1635"/>
        <end position="1646"/>
    </location>
</feature>
<feature type="domain" description="Duffy-binding-like" evidence="8">
    <location>
        <begin position="1200"/>
        <end position="1357"/>
    </location>
</feature>
<feature type="compositionally biased region" description="Basic and acidic residues" evidence="2">
    <location>
        <begin position="827"/>
        <end position="853"/>
    </location>
</feature>
<reference evidence="9 10" key="2">
    <citation type="journal article" date="2002" name="Nature">
        <title>Sequence of Plasmodium falciparum chromosomes 1, 3-9 and 13.</title>
        <authorList>
            <person name="Hall N."/>
            <person name="Pain A."/>
            <person name="Berriman M."/>
            <person name="Churcher C."/>
            <person name="Harris B."/>
            <person name="Harris D."/>
            <person name="Mungall K."/>
            <person name="Bowman S."/>
            <person name="Atkin R."/>
            <person name="Baker S."/>
            <person name="Barron A."/>
            <person name="Brooks K."/>
            <person name="Buckee C.O."/>
            <person name="Burrows C."/>
            <person name="Cherevach I."/>
            <person name="Chillingworth C."/>
            <person name="Chillingworth T."/>
            <person name="Christodoulou Z."/>
            <person name="Clark L."/>
            <person name="Clark R."/>
            <person name="Corto C."/>
            <person name="Cronin A."/>
            <person name="Davies R."/>
            <person name="Davies P."/>
            <person name="Dear P."/>
            <person name="Dearden F."/>
            <person name="Doggett J."/>
            <person name="Feltwell T."/>
            <person name="Goble A."/>
            <person name="Goodhead I."/>
            <person name="Gwilliam R."/>
            <person name="Hamlin N."/>
            <person name="Hance Z."/>
            <person name="Harper D."/>
            <person name="Hauser H."/>
            <person name="Hornsby T."/>
            <person name="Holroyd S."/>
            <person name="Horrocks P."/>
            <person name="Humphray S."/>
            <person name="Jagels K."/>
            <person name="James D."/>
            <person name="Johnson D."/>
            <person name="Kerhornou A."/>
            <person name="Knight A."/>
            <person name="Kontfortov B."/>
            <person name="Keyes S."/>
            <person name="Larke N."/>
            <person name="Lawson D."/>
            <person name="Lennard N."/>
            <person name="Line A."/>
            <person name="Maddison M."/>
            <person name="McLean J."/>
            <person name="Mooney P."/>
            <person name="Moule S."/>
            <person name="Murphy L."/>
            <person name="Oliver K."/>
            <person name="Ormond D."/>
            <person name="Price C."/>
            <person name="Quail M.A."/>
            <person name="Rabbinowitsch E."/>
            <person name="Rajandream M-A."/>
            <person name="Rutter S."/>
            <person name="Rutherford K.M."/>
            <person name="Sanders M."/>
            <person name="Simmonds M."/>
            <person name="Seeger K."/>
            <person name="Sharp S."/>
            <person name="Smith R."/>
            <person name="Squares R."/>
            <person name="Squares S."/>
            <person name="Stevens K."/>
            <person name="Taylor K."/>
            <person name="Tivey A."/>
            <person name="Unwin L."/>
            <person name="Whitehead S."/>
            <person name="Woodward J."/>
            <person name="Sulston J.E."/>
            <person name="Craig A."/>
            <person name="Newbold C."/>
            <person name="Barrell B.G."/>
        </authorList>
    </citation>
    <scope>NUCLEOTIDE SEQUENCE [LARGE SCALE GENOMIC DNA]</scope>
    <source>
        <strain evidence="10">Isolate 3D7</strain>
    </source>
</reference>
<evidence type="ECO:0000259" key="8">
    <source>
        <dbReference type="Pfam" id="PF22672"/>
    </source>
</evidence>
<feature type="domain" description="Cysteine-rich interdomain region 1 gamma" evidence="7">
    <location>
        <begin position="1401"/>
        <end position="1452"/>
    </location>
</feature>
<accession>Q9NFB6</accession>
<feature type="compositionally biased region" description="Pro residues" evidence="2">
    <location>
        <begin position="1707"/>
        <end position="1718"/>
    </location>
</feature>
<dbReference type="InterPro" id="IPR008602">
    <property type="entry name" value="Duffy-antigen-binding"/>
</dbReference>
<dbReference type="Pfam" id="PF22672">
    <property type="entry name" value="DBL_C"/>
    <property type="match status" value="2"/>
</dbReference>
<dbReference type="InterPro" id="IPR029211">
    <property type="entry name" value="PfEMP1_ATS"/>
</dbReference>
<evidence type="ECO:0000259" key="7">
    <source>
        <dbReference type="Pfam" id="PF18562"/>
    </source>
</evidence>
<protein>
    <submittedName>
        <fullName evidence="9">Erythrocyte membrane protein 1, PfEMP1</fullName>
    </submittedName>
</protein>
<feature type="region of interest" description="Disordered" evidence="2">
    <location>
        <begin position="1852"/>
        <end position="1880"/>
    </location>
</feature>
<dbReference type="GO" id="GO:0016020">
    <property type="term" value="C:membrane"/>
    <property type="evidence" value="ECO:0007669"/>
    <property type="project" value="InterPro"/>
</dbReference>
<evidence type="ECO:0000313" key="9">
    <source>
        <dbReference type="EMBL" id="CAB89209.1"/>
    </source>
</evidence>
<feature type="compositionally biased region" description="Pro residues" evidence="2">
    <location>
        <begin position="1677"/>
        <end position="1692"/>
    </location>
</feature>
<feature type="domain" description="Duffy-binding-like" evidence="3">
    <location>
        <begin position="1472"/>
        <end position="1610"/>
    </location>
</feature>
<dbReference type="EMBL" id="AL844501">
    <property type="protein sequence ID" value="CAB89209.1"/>
    <property type="molecule type" value="Genomic_DNA"/>
</dbReference>
<proteinExistence type="predicted"/>
<dbReference type="OrthoDB" id="378897at2759"/>
<organism evidence="9 10">
    <name type="scientific">Plasmodium falciparum (isolate 3D7)</name>
    <dbReference type="NCBI Taxonomy" id="36329"/>
    <lineage>
        <taxon>Eukaryota</taxon>
        <taxon>Sar</taxon>
        <taxon>Alveolata</taxon>
        <taxon>Apicomplexa</taxon>
        <taxon>Aconoidasida</taxon>
        <taxon>Haemosporida</taxon>
        <taxon>Plasmodiidae</taxon>
        <taxon>Plasmodium</taxon>
        <taxon>Plasmodium (Laverania)</taxon>
    </lineage>
</organism>
<keyword evidence="10" id="KW-1185">Reference proteome</keyword>
<dbReference type="Pfam" id="PF18562">
    <property type="entry name" value="CIDR1_gamma"/>
    <property type="match status" value="1"/>
</dbReference>
<dbReference type="PhylomeDB" id="Q9NFB6"/>
<dbReference type="InterPro" id="IPR042202">
    <property type="entry name" value="Duffy-ag-bd_sf"/>
</dbReference>
<feature type="region of interest" description="Disordered" evidence="2">
    <location>
        <begin position="1077"/>
        <end position="1104"/>
    </location>
</feature>
<dbReference type="Pfam" id="PF03011">
    <property type="entry name" value="PFEMP"/>
    <property type="match status" value="2"/>
</dbReference>
<dbReference type="FunFam" id="1.10.1900.40:FF:000005">
    <property type="entry name" value="Erythrocyte membrane protein 1, PfEMP1"/>
    <property type="match status" value="1"/>
</dbReference>
<dbReference type="Gene3D" id="1.10.1900.40">
    <property type="entry name" value="Acidic terminal segments, variant surface antigen of PfEMP1"/>
    <property type="match status" value="2"/>
</dbReference>
<dbReference type="GO" id="GO:0020013">
    <property type="term" value="P:symbiont-mediated perturbation of host erythrocyte aggregation"/>
    <property type="evidence" value="ECO:0000304"/>
    <property type="project" value="GeneDB"/>
</dbReference>
<evidence type="ECO:0000259" key="6">
    <source>
        <dbReference type="Pfam" id="PF15447"/>
    </source>
</evidence>
<dbReference type="InterPro" id="IPR041480">
    <property type="entry name" value="CIDR1_gamma"/>
</dbReference>
<dbReference type="GO" id="GO:0020002">
    <property type="term" value="C:host cell plasma membrane"/>
    <property type="evidence" value="ECO:0000304"/>
    <property type="project" value="GeneDB"/>
</dbReference>
<dbReference type="FunFam" id="1.20.58.1930:FF:000001">
    <property type="entry name" value="Erythrocyte membrane protein 1, PfEMP1"/>
    <property type="match status" value="1"/>
</dbReference>
<dbReference type="HOGENOM" id="CLU_000332_0_0_1"/>
<feature type="region of interest" description="Disordered" evidence="2">
    <location>
        <begin position="1605"/>
        <end position="1721"/>
    </location>
</feature>
<gene>
    <name evidence="9" type="ORF">PF3D7_0100100</name>
</gene>
<dbReference type="FunFam" id="1.20.58.830:FF:000001">
    <property type="entry name" value="Erythrocyte membrane protein 1, PfEMP1"/>
    <property type="match status" value="1"/>
</dbReference>
<feature type="domain" description="Duffy-antigen binding" evidence="4">
    <location>
        <begin position="909"/>
        <end position="1134"/>
    </location>
</feature>
<dbReference type="GO" id="GO:0020035">
    <property type="term" value="P:adhesion of symbiont to microvasculature"/>
    <property type="evidence" value="ECO:0000304"/>
    <property type="project" value="GeneDB"/>
</dbReference>
<dbReference type="Pfam" id="PF15447">
    <property type="entry name" value="NTS"/>
    <property type="match status" value="1"/>
</dbReference>
<dbReference type="SMR" id="Q9NFB6"/>
<evidence type="ECO:0000256" key="2">
    <source>
        <dbReference type="SAM" id="MobiDB-lite"/>
    </source>
</evidence>
<dbReference type="InterPro" id="IPR054595">
    <property type="entry name" value="DBL_C"/>
</dbReference>
<dbReference type="SUPFAM" id="SSF140924">
    <property type="entry name" value="Duffy binding domain-like"/>
    <property type="match status" value="4"/>
</dbReference>
<dbReference type="GO" id="GO:0020030">
    <property type="term" value="C:infected host cell surface knob"/>
    <property type="evidence" value="ECO:0000304"/>
    <property type="project" value="GeneDB"/>
</dbReference>